<dbReference type="Pfam" id="PF08281">
    <property type="entry name" value="Sigma70_r4_2"/>
    <property type="match status" value="1"/>
</dbReference>
<dbReference type="OrthoDB" id="2381154at2"/>
<dbReference type="Proteomes" id="UP000480185">
    <property type="component" value="Unassembled WGS sequence"/>
</dbReference>
<keyword evidence="11" id="KW-1185">Reference proteome</keyword>
<dbReference type="InterPro" id="IPR014284">
    <property type="entry name" value="RNA_pol_sigma-70_dom"/>
</dbReference>
<dbReference type="InterPro" id="IPR013249">
    <property type="entry name" value="RNA_pol_sigma70_r4_t2"/>
</dbReference>
<dbReference type="AlphaFoldDB" id="A0A6G1X411"/>
<dbReference type="InterPro" id="IPR036388">
    <property type="entry name" value="WH-like_DNA-bd_sf"/>
</dbReference>
<dbReference type="PROSITE" id="PS01063">
    <property type="entry name" value="SIGMA70_ECF"/>
    <property type="match status" value="1"/>
</dbReference>
<proteinExistence type="inferred from homology"/>
<dbReference type="EMBL" id="WJNH01000002">
    <property type="protein sequence ID" value="MRG85645.1"/>
    <property type="molecule type" value="Genomic_DNA"/>
</dbReference>
<reference evidence="10 11" key="1">
    <citation type="submission" date="2019-11" db="EMBL/GenBank/DDBJ databases">
        <authorList>
            <person name="Li J."/>
        </authorList>
    </citation>
    <scope>NUCLEOTIDE SEQUENCE [LARGE SCALE GENOMIC DNA]</scope>
    <source>
        <strain evidence="10 11">J4</strain>
    </source>
</reference>
<keyword evidence="4 7" id="KW-0731">Sigma factor</keyword>
<dbReference type="Gene3D" id="1.10.10.10">
    <property type="entry name" value="Winged helix-like DNA-binding domain superfamily/Winged helix DNA-binding domain"/>
    <property type="match status" value="1"/>
</dbReference>
<dbReference type="PANTHER" id="PTHR43133">
    <property type="entry name" value="RNA POLYMERASE ECF-TYPE SIGMA FACTO"/>
    <property type="match status" value="1"/>
</dbReference>
<evidence type="ECO:0000313" key="10">
    <source>
        <dbReference type="EMBL" id="MRG85645.1"/>
    </source>
</evidence>
<evidence type="ECO:0000256" key="6">
    <source>
        <dbReference type="ARBA" id="ARBA00023163"/>
    </source>
</evidence>
<dbReference type="SUPFAM" id="SSF54427">
    <property type="entry name" value="NTF2-like"/>
    <property type="match status" value="1"/>
</dbReference>
<dbReference type="Gene3D" id="3.10.450.50">
    <property type="match status" value="1"/>
</dbReference>
<dbReference type="GO" id="GO:0006352">
    <property type="term" value="P:DNA-templated transcription initiation"/>
    <property type="evidence" value="ECO:0007669"/>
    <property type="project" value="InterPro"/>
</dbReference>
<dbReference type="InterPro" id="IPR000838">
    <property type="entry name" value="RNA_pol_sigma70_ECF_CS"/>
</dbReference>
<protein>
    <recommendedName>
        <fullName evidence="7">RNA polymerase sigma factor</fullName>
    </recommendedName>
</protein>
<dbReference type="GO" id="GO:0006950">
    <property type="term" value="P:response to stress"/>
    <property type="evidence" value="ECO:0007669"/>
    <property type="project" value="UniProtKB-ARBA"/>
</dbReference>
<evidence type="ECO:0000259" key="9">
    <source>
        <dbReference type="Pfam" id="PF08281"/>
    </source>
</evidence>
<dbReference type="InterPro" id="IPR013324">
    <property type="entry name" value="RNA_pol_sigma_r3/r4-like"/>
</dbReference>
<evidence type="ECO:0000256" key="5">
    <source>
        <dbReference type="ARBA" id="ARBA00023125"/>
    </source>
</evidence>
<keyword evidence="5 7" id="KW-0238">DNA-binding</keyword>
<dbReference type="GO" id="GO:0003677">
    <property type="term" value="F:DNA binding"/>
    <property type="evidence" value="ECO:0007669"/>
    <property type="project" value="UniProtKB-KW"/>
</dbReference>
<dbReference type="InterPro" id="IPR013325">
    <property type="entry name" value="RNA_pol_sigma_r2"/>
</dbReference>
<organism evidence="10 11">
    <name type="scientific">Salinibacillus xinjiangensis</name>
    <dbReference type="NCBI Taxonomy" id="1229268"/>
    <lineage>
        <taxon>Bacteria</taxon>
        <taxon>Bacillati</taxon>
        <taxon>Bacillota</taxon>
        <taxon>Bacilli</taxon>
        <taxon>Bacillales</taxon>
        <taxon>Bacillaceae</taxon>
        <taxon>Salinibacillus</taxon>
    </lineage>
</organism>
<dbReference type="PANTHER" id="PTHR43133:SF8">
    <property type="entry name" value="RNA POLYMERASE SIGMA FACTOR HI_1459-RELATED"/>
    <property type="match status" value="1"/>
</dbReference>
<evidence type="ECO:0000256" key="1">
    <source>
        <dbReference type="ARBA" id="ARBA00010641"/>
    </source>
</evidence>
<dbReference type="SUPFAM" id="SSF88659">
    <property type="entry name" value="Sigma3 and sigma4 domains of RNA polymerase sigma factors"/>
    <property type="match status" value="1"/>
</dbReference>
<evidence type="ECO:0000313" key="11">
    <source>
        <dbReference type="Proteomes" id="UP000480185"/>
    </source>
</evidence>
<gene>
    <name evidence="10" type="ORF">GH754_04770</name>
</gene>
<dbReference type="InterPro" id="IPR032710">
    <property type="entry name" value="NTF2-like_dom_sf"/>
</dbReference>
<dbReference type="Pfam" id="PF04542">
    <property type="entry name" value="Sigma70_r2"/>
    <property type="match status" value="1"/>
</dbReference>
<name>A0A6G1X411_9BACI</name>
<dbReference type="SUPFAM" id="SSF88946">
    <property type="entry name" value="Sigma2 domain of RNA polymerase sigma factors"/>
    <property type="match status" value="1"/>
</dbReference>
<dbReference type="Gene3D" id="1.10.1740.10">
    <property type="match status" value="1"/>
</dbReference>
<evidence type="ECO:0000259" key="8">
    <source>
        <dbReference type="Pfam" id="PF04542"/>
    </source>
</evidence>
<evidence type="ECO:0000256" key="7">
    <source>
        <dbReference type="RuleBase" id="RU000716"/>
    </source>
</evidence>
<evidence type="ECO:0000256" key="3">
    <source>
        <dbReference type="ARBA" id="ARBA00023015"/>
    </source>
</evidence>
<dbReference type="NCBIfam" id="TIGR02937">
    <property type="entry name" value="sigma70-ECF"/>
    <property type="match status" value="1"/>
</dbReference>
<comment type="subunit">
    <text evidence="2">Interacts transiently with the RNA polymerase catalytic core formed by RpoA, RpoB, RpoC and RpoZ (2 alpha, 1 beta, 1 beta' and 1 omega subunit) to form the RNA polymerase holoenzyme that can initiate transcription.</text>
</comment>
<keyword evidence="3 7" id="KW-0805">Transcription regulation</keyword>
<dbReference type="InterPro" id="IPR039425">
    <property type="entry name" value="RNA_pol_sigma-70-like"/>
</dbReference>
<keyword evidence="6 7" id="KW-0804">Transcription</keyword>
<dbReference type="GO" id="GO:0016987">
    <property type="term" value="F:sigma factor activity"/>
    <property type="evidence" value="ECO:0007669"/>
    <property type="project" value="UniProtKB-KW"/>
</dbReference>
<sequence>MTNQDQLHDLMGSMRDSKKKFDELIEPHRSALWNYCKMITCSPWDAEDLVQETLLKAYSALPRIFQPMIPKSYLFRIATNTWLNQQRRVEPVYAEEIGYEEPVLVQDPLETREAMAHLIIHLSPKQRVAILLFDVFRFKAKEVAEMLNTTEGGVKSCLRRARINLKKIDDKSLHPSTKPDESKVATPKIIDAYLDAFNRREPDAIAQLLDNEAENDIVNTSFEYGKETIRKHSLEGWARDPMPMVASYIELWGKPIVVVKTKVDGVEHVYDLIELQIVDDKITQKRDFYFCQDLLDEAAKELDLPVHKNGYIYQG</sequence>
<accession>A0A6G1X411</accession>
<feature type="domain" description="RNA polymerase sigma factor 70 region 4 type 2" evidence="9">
    <location>
        <begin position="113"/>
        <end position="163"/>
    </location>
</feature>
<comment type="similarity">
    <text evidence="1 7">Belongs to the sigma-70 factor family. ECF subfamily.</text>
</comment>
<feature type="domain" description="RNA polymerase sigma-70 region 2" evidence="8">
    <location>
        <begin position="24"/>
        <end position="88"/>
    </location>
</feature>
<dbReference type="InterPro" id="IPR007627">
    <property type="entry name" value="RNA_pol_sigma70_r2"/>
</dbReference>
<dbReference type="RefSeq" id="WP_153727563.1">
    <property type="nucleotide sequence ID" value="NZ_WJNH01000002.1"/>
</dbReference>
<evidence type="ECO:0000256" key="4">
    <source>
        <dbReference type="ARBA" id="ARBA00023082"/>
    </source>
</evidence>
<comment type="caution">
    <text evidence="10">The sequence shown here is derived from an EMBL/GenBank/DDBJ whole genome shotgun (WGS) entry which is preliminary data.</text>
</comment>
<evidence type="ECO:0000256" key="2">
    <source>
        <dbReference type="ARBA" id="ARBA00011344"/>
    </source>
</evidence>